<dbReference type="GO" id="GO:0005739">
    <property type="term" value="C:mitochondrion"/>
    <property type="evidence" value="ECO:0007669"/>
    <property type="project" value="TreeGrafter"/>
</dbReference>
<dbReference type="EMBL" id="CM002869">
    <property type="protein sequence ID" value="KFK44761.1"/>
    <property type="molecule type" value="Genomic_DNA"/>
</dbReference>
<dbReference type="PANTHER" id="PTHR45717:SF8">
    <property type="entry name" value="OS01G0301000 PROTEIN"/>
    <property type="match status" value="1"/>
</dbReference>
<dbReference type="eggNOG" id="KOG4197">
    <property type="taxonomic scope" value="Eukaryota"/>
</dbReference>
<evidence type="ECO:0008006" key="4">
    <source>
        <dbReference type="Google" id="ProtNLM"/>
    </source>
</evidence>
<accession>A0A087HRK9</accession>
<name>A0A087HRK9_ARAAL</name>
<dbReference type="OrthoDB" id="1074686at2759"/>
<proteinExistence type="inferred from homology"/>
<dbReference type="PANTHER" id="PTHR45717">
    <property type="entry name" value="OS12G0527900 PROTEIN"/>
    <property type="match status" value="1"/>
</dbReference>
<dbReference type="Gramene" id="KFK44761">
    <property type="protein sequence ID" value="KFK44761"/>
    <property type="gene ID" value="AALP_AA1G299600"/>
</dbReference>
<evidence type="ECO:0000256" key="1">
    <source>
        <dbReference type="ARBA" id="ARBA00007626"/>
    </source>
</evidence>
<gene>
    <name evidence="2" type="ordered locus">AALP_Aa1g299600</name>
</gene>
<dbReference type="Proteomes" id="UP000029120">
    <property type="component" value="Chromosome 1"/>
</dbReference>
<keyword evidence="3" id="KW-1185">Reference proteome</keyword>
<dbReference type="OMA" id="HAYEVFE"/>
<dbReference type="AlphaFoldDB" id="A0A087HRK9"/>
<sequence length="193" mass="22447">MRFRPILVSSGYHLWKRACTTFTVPASEISHLWKRACSTTVAAPIAKADDVASQKAKVANMKRKMFKKLKSLRETGGDVSITLNEIMLEAEITQTDLIRWAKLLDKKHSEHQHAYEVFEWMSRNKMKFSPYEHAVYLDLIANTKGVKAAKAYFNYIDPNFNKMDTREKNWPAFQKLWDWHLKDYPVMGLVTCT</sequence>
<evidence type="ECO:0000313" key="3">
    <source>
        <dbReference type="Proteomes" id="UP000029120"/>
    </source>
</evidence>
<comment type="similarity">
    <text evidence="1">Belongs to the PPR family. P subfamily.</text>
</comment>
<reference evidence="3" key="1">
    <citation type="journal article" date="2015" name="Nat. Plants">
        <title>Genome expansion of Arabis alpina linked with retrotransposition and reduced symmetric DNA methylation.</title>
        <authorList>
            <person name="Willing E.M."/>
            <person name="Rawat V."/>
            <person name="Mandakova T."/>
            <person name="Maumus F."/>
            <person name="James G.V."/>
            <person name="Nordstroem K.J."/>
            <person name="Becker C."/>
            <person name="Warthmann N."/>
            <person name="Chica C."/>
            <person name="Szarzynska B."/>
            <person name="Zytnicki M."/>
            <person name="Albani M.C."/>
            <person name="Kiefer C."/>
            <person name="Bergonzi S."/>
            <person name="Castaings L."/>
            <person name="Mateos J.L."/>
            <person name="Berns M.C."/>
            <person name="Bujdoso N."/>
            <person name="Piofczyk T."/>
            <person name="de Lorenzo L."/>
            <person name="Barrero-Sicilia C."/>
            <person name="Mateos I."/>
            <person name="Piednoel M."/>
            <person name="Hagmann J."/>
            <person name="Chen-Min-Tao R."/>
            <person name="Iglesias-Fernandez R."/>
            <person name="Schuster S.C."/>
            <person name="Alonso-Blanco C."/>
            <person name="Roudier F."/>
            <person name="Carbonero P."/>
            <person name="Paz-Ares J."/>
            <person name="Davis S.J."/>
            <person name="Pecinka A."/>
            <person name="Quesneville H."/>
            <person name="Colot V."/>
            <person name="Lysak M.A."/>
            <person name="Weigel D."/>
            <person name="Coupland G."/>
            <person name="Schneeberger K."/>
        </authorList>
    </citation>
    <scope>NUCLEOTIDE SEQUENCE [LARGE SCALE GENOMIC DNA]</scope>
    <source>
        <strain evidence="3">cv. Pajares</strain>
    </source>
</reference>
<organism evidence="2 3">
    <name type="scientific">Arabis alpina</name>
    <name type="common">Alpine rock-cress</name>
    <dbReference type="NCBI Taxonomy" id="50452"/>
    <lineage>
        <taxon>Eukaryota</taxon>
        <taxon>Viridiplantae</taxon>
        <taxon>Streptophyta</taxon>
        <taxon>Embryophyta</taxon>
        <taxon>Tracheophyta</taxon>
        <taxon>Spermatophyta</taxon>
        <taxon>Magnoliopsida</taxon>
        <taxon>eudicotyledons</taxon>
        <taxon>Gunneridae</taxon>
        <taxon>Pentapetalae</taxon>
        <taxon>rosids</taxon>
        <taxon>malvids</taxon>
        <taxon>Brassicales</taxon>
        <taxon>Brassicaceae</taxon>
        <taxon>Arabideae</taxon>
        <taxon>Arabis</taxon>
    </lineage>
</organism>
<evidence type="ECO:0000313" key="2">
    <source>
        <dbReference type="EMBL" id="KFK44761.1"/>
    </source>
</evidence>
<protein>
    <recommendedName>
        <fullName evidence="4">Pentacotripeptide-repeat region of PRORP domain-containing protein</fullName>
    </recommendedName>
</protein>